<reference evidence="1" key="2">
    <citation type="submission" date="2015-03" db="EMBL/GenBank/DDBJ databases">
        <authorList>
            <person name="Chow C.-E.T."/>
            <person name="Winget D.M."/>
            <person name="White R.A.III."/>
            <person name="Hallam S.J."/>
            <person name="Suttle C.A."/>
        </authorList>
    </citation>
    <scope>NUCLEOTIDE SEQUENCE</scope>
    <source>
        <strain evidence="1">Anoxic3_7</strain>
    </source>
</reference>
<reference evidence="1" key="1">
    <citation type="journal article" date="2015" name="Front. Microbiol.">
        <title>Combining genomic sequencing methods to explore viral diversity and reveal potential virus-host interactions.</title>
        <authorList>
            <person name="Chow C.E."/>
            <person name="Winget D.M."/>
            <person name="White R.A.III."/>
            <person name="Hallam S.J."/>
            <person name="Suttle C.A."/>
        </authorList>
    </citation>
    <scope>NUCLEOTIDE SEQUENCE</scope>
    <source>
        <strain evidence="1">Anoxic3_7</strain>
    </source>
</reference>
<name>A0A0F7L3E3_9VIRU</name>
<protein>
    <submittedName>
        <fullName evidence="1">Uncharacterized protein</fullName>
    </submittedName>
</protein>
<dbReference type="EMBL" id="KR029582">
    <property type="protein sequence ID" value="AKH46410.1"/>
    <property type="molecule type" value="Genomic_DNA"/>
</dbReference>
<organism evidence="1">
    <name type="scientific">uncultured marine virus</name>
    <dbReference type="NCBI Taxonomy" id="186617"/>
    <lineage>
        <taxon>Viruses</taxon>
        <taxon>environmental samples</taxon>
    </lineage>
</organism>
<accession>A0A0F7L3E3</accession>
<evidence type="ECO:0000313" key="1">
    <source>
        <dbReference type="EMBL" id="AKH46410.1"/>
    </source>
</evidence>
<sequence>MNKEYQEKLDKLTPKKDDSAYFKFQYKGDDTEYLQGYDYNGTEWIDVGVQECKDNMEL</sequence>
<proteinExistence type="predicted"/>